<protein>
    <submittedName>
        <fullName evidence="7">Chemotaxis protein</fullName>
    </submittedName>
</protein>
<feature type="domain" description="Methyl-accepting transducer" evidence="6">
    <location>
        <begin position="309"/>
        <end position="566"/>
    </location>
</feature>
<dbReference type="InterPro" id="IPR004090">
    <property type="entry name" value="Chemotax_Me-accpt_rcpt"/>
</dbReference>
<dbReference type="Gene3D" id="1.10.287.950">
    <property type="entry name" value="Methyl-accepting chemotaxis protein"/>
    <property type="match status" value="1"/>
</dbReference>
<dbReference type="GO" id="GO:0004888">
    <property type="term" value="F:transmembrane signaling receptor activity"/>
    <property type="evidence" value="ECO:0007669"/>
    <property type="project" value="InterPro"/>
</dbReference>
<comment type="caution">
    <text evidence="7">The sequence shown here is derived from an EMBL/GenBank/DDBJ whole genome shotgun (WGS) entry which is preliminary data.</text>
</comment>
<evidence type="ECO:0000256" key="5">
    <source>
        <dbReference type="SAM" id="Phobius"/>
    </source>
</evidence>
<dbReference type="GO" id="GO:0016020">
    <property type="term" value="C:membrane"/>
    <property type="evidence" value="ECO:0007669"/>
    <property type="project" value="InterPro"/>
</dbReference>
<dbReference type="PROSITE" id="PS50111">
    <property type="entry name" value="CHEMOTAXIS_TRANSDUC_2"/>
    <property type="match status" value="1"/>
</dbReference>
<feature type="transmembrane region" description="Helical" evidence="5">
    <location>
        <begin position="198"/>
        <end position="220"/>
    </location>
</feature>
<feature type="coiled-coil region" evidence="4">
    <location>
        <begin position="335"/>
        <end position="369"/>
    </location>
</feature>
<accession>A0A927ZKB8</accession>
<organism evidence="7 8">
    <name type="scientific">Clostridium sulfidigenes</name>
    <dbReference type="NCBI Taxonomy" id="318464"/>
    <lineage>
        <taxon>Bacteria</taxon>
        <taxon>Bacillati</taxon>
        <taxon>Bacillota</taxon>
        <taxon>Clostridia</taxon>
        <taxon>Eubacteriales</taxon>
        <taxon>Clostridiaceae</taxon>
        <taxon>Clostridium</taxon>
    </lineage>
</organism>
<dbReference type="InterPro" id="IPR004089">
    <property type="entry name" value="MCPsignal_dom"/>
</dbReference>
<evidence type="ECO:0000256" key="3">
    <source>
        <dbReference type="PROSITE-ProRule" id="PRU00284"/>
    </source>
</evidence>
<sequence length="592" mass="65933">MKGTVVSIWLNTCRKLYNDSQVNEAMNHAGWETNKIFSPLEEVDDKVIAKFISKLSETRSLTKEKLWNDIGKDNIQSFVNVYPVYFKKRSAYEFLKSLNDIHIAITKKISGAKPPAVDIVQTSKRKAVMTYSSKRKMFDYFLGMLEGTFEYFNEQLEYEILEKSGDVMKVEVTFEKEINSKKSYGFNKILSLGFVKSLSVKASIFTFILTLIGSTLILGVKSIVPALEITAVATVVTFIGTYLLLRPVKAITGLKEDKERSYDVISTKDELEGLYEVIKSGTNISSMDMTEFDANVSEMVEYLNKVKAISNVMEGSSKEISTVVEQMSETSVDQANNTERVASGLNDNIKALNNLVNSENENKLAMEDTITKITAGFDEIKTVSNNIQKTLDKFQEVKETGIKLNNKASDITNIVSIVAQISDMTNLLALNASIEAARAGEHGRGFAVVAEEVRKLAEQTKDAVEEINLNLKEFAEDIKYTVDSIDEQYVALEKQTDGLERIRDISAGTTTAVDKVSESMITTINDLGREVKAIEGMYDNVESLAAIAEENSASSQEVSASVNTYTDEMIKLTEAIGEVQRITEYFRSTLDV</sequence>
<dbReference type="GO" id="GO:0006935">
    <property type="term" value="P:chemotaxis"/>
    <property type="evidence" value="ECO:0007669"/>
    <property type="project" value="InterPro"/>
</dbReference>
<evidence type="ECO:0000313" key="7">
    <source>
        <dbReference type="EMBL" id="MBE6060134.1"/>
    </source>
</evidence>
<dbReference type="PANTHER" id="PTHR32089">
    <property type="entry name" value="METHYL-ACCEPTING CHEMOTAXIS PROTEIN MCPB"/>
    <property type="match status" value="1"/>
</dbReference>
<gene>
    <name evidence="7" type="ORF">E7215_08180</name>
</gene>
<evidence type="ECO:0000313" key="8">
    <source>
        <dbReference type="Proteomes" id="UP000768462"/>
    </source>
</evidence>
<dbReference type="Gene3D" id="3.90.1520.10">
    <property type="entry name" value="H-NOX domain"/>
    <property type="match status" value="1"/>
</dbReference>
<keyword evidence="1 3" id="KW-0807">Transducer</keyword>
<comment type="similarity">
    <text evidence="2">Belongs to the methyl-accepting chemotaxis (MCP) protein family.</text>
</comment>
<proteinExistence type="inferred from homology"/>
<dbReference type="PANTHER" id="PTHR32089:SF112">
    <property type="entry name" value="LYSOZYME-LIKE PROTEIN-RELATED"/>
    <property type="match status" value="1"/>
</dbReference>
<keyword evidence="5" id="KW-1133">Transmembrane helix</keyword>
<dbReference type="SUPFAM" id="SSF111126">
    <property type="entry name" value="Ligand-binding domain in the NO signalling and Golgi transport"/>
    <property type="match status" value="1"/>
</dbReference>
<feature type="coiled-coil region" evidence="4">
    <location>
        <begin position="450"/>
        <end position="477"/>
    </location>
</feature>
<dbReference type="PRINTS" id="PR00260">
    <property type="entry name" value="CHEMTRNSDUCR"/>
</dbReference>
<reference evidence="7" key="1">
    <citation type="submission" date="2019-04" db="EMBL/GenBank/DDBJ databases">
        <title>Evolution of Biomass-Degrading Anaerobic Consortia Revealed by Metagenomics.</title>
        <authorList>
            <person name="Peng X."/>
        </authorList>
    </citation>
    <scope>NUCLEOTIDE SEQUENCE</scope>
    <source>
        <strain evidence="7">SIG254</strain>
    </source>
</reference>
<keyword evidence="4" id="KW-0175">Coiled coil</keyword>
<dbReference type="Pfam" id="PF07700">
    <property type="entry name" value="HNOB"/>
    <property type="match status" value="1"/>
</dbReference>
<name>A0A927ZKB8_9CLOT</name>
<dbReference type="SMART" id="SM00283">
    <property type="entry name" value="MA"/>
    <property type="match status" value="1"/>
</dbReference>
<dbReference type="GO" id="GO:0007165">
    <property type="term" value="P:signal transduction"/>
    <property type="evidence" value="ECO:0007669"/>
    <property type="project" value="UniProtKB-KW"/>
</dbReference>
<dbReference type="InterPro" id="IPR024096">
    <property type="entry name" value="NO_sig/Golgi_transp_ligand-bd"/>
</dbReference>
<keyword evidence="5" id="KW-0472">Membrane</keyword>
<feature type="transmembrane region" description="Helical" evidence="5">
    <location>
        <begin position="226"/>
        <end position="245"/>
    </location>
</feature>
<dbReference type="InterPro" id="IPR011644">
    <property type="entry name" value="Heme_NO-bd"/>
</dbReference>
<dbReference type="InterPro" id="IPR038158">
    <property type="entry name" value="H-NOX_domain_sf"/>
</dbReference>
<dbReference type="EMBL" id="SVCM01000090">
    <property type="protein sequence ID" value="MBE6060134.1"/>
    <property type="molecule type" value="Genomic_DNA"/>
</dbReference>
<dbReference type="Pfam" id="PF00015">
    <property type="entry name" value="MCPsignal"/>
    <property type="match status" value="1"/>
</dbReference>
<dbReference type="Proteomes" id="UP000768462">
    <property type="component" value="Unassembled WGS sequence"/>
</dbReference>
<dbReference type="SUPFAM" id="SSF58104">
    <property type="entry name" value="Methyl-accepting chemotaxis protein (MCP) signaling domain"/>
    <property type="match status" value="1"/>
</dbReference>
<dbReference type="GO" id="GO:0020037">
    <property type="term" value="F:heme binding"/>
    <property type="evidence" value="ECO:0007669"/>
    <property type="project" value="InterPro"/>
</dbReference>
<dbReference type="AlphaFoldDB" id="A0A927ZKB8"/>
<evidence type="ECO:0000256" key="4">
    <source>
        <dbReference type="SAM" id="Coils"/>
    </source>
</evidence>
<keyword evidence="5" id="KW-0812">Transmembrane</keyword>
<evidence type="ECO:0000256" key="1">
    <source>
        <dbReference type="ARBA" id="ARBA00023224"/>
    </source>
</evidence>
<evidence type="ECO:0000259" key="6">
    <source>
        <dbReference type="PROSITE" id="PS50111"/>
    </source>
</evidence>
<evidence type="ECO:0000256" key="2">
    <source>
        <dbReference type="ARBA" id="ARBA00029447"/>
    </source>
</evidence>